<dbReference type="InterPro" id="IPR034768">
    <property type="entry name" value="4FE4S_WBL"/>
</dbReference>
<comment type="caution">
    <text evidence="3">The sequence shown here is derived from an EMBL/GenBank/DDBJ whole genome shotgun (WGS) entry which is preliminary data.</text>
</comment>
<proteinExistence type="predicted"/>
<feature type="region of interest" description="Disordered" evidence="1">
    <location>
        <begin position="103"/>
        <end position="124"/>
    </location>
</feature>
<dbReference type="EMBL" id="JAAXKZ010000176">
    <property type="protein sequence ID" value="NMH95331.1"/>
    <property type="molecule type" value="Genomic_DNA"/>
</dbReference>
<accession>A0A848DSJ3</accession>
<keyword evidence="4" id="KW-1185">Reference proteome</keyword>
<reference evidence="3 4" key="1">
    <citation type="submission" date="2020-04" db="EMBL/GenBank/DDBJ databases">
        <authorList>
            <person name="Klaysubun C."/>
            <person name="Duangmal K."/>
            <person name="Lipun K."/>
        </authorList>
    </citation>
    <scope>NUCLEOTIDE SEQUENCE [LARGE SCALE GENOMIC DNA]</scope>
    <source>
        <strain evidence="3 4">DSM 45300</strain>
    </source>
</reference>
<dbReference type="Proteomes" id="UP000586918">
    <property type="component" value="Unassembled WGS sequence"/>
</dbReference>
<evidence type="ECO:0000313" key="4">
    <source>
        <dbReference type="Proteomes" id="UP000586918"/>
    </source>
</evidence>
<dbReference type="RefSeq" id="WP_169415991.1">
    <property type="nucleotide sequence ID" value="NZ_JAAXKZ010000176.1"/>
</dbReference>
<evidence type="ECO:0000256" key="1">
    <source>
        <dbReference type="SAM" id="MobiDB-lite"/>
    </source>
</evidence>
<dbReference type="Pfam" id="PF02467">
    <property type="entry name" value="Whib"/>
    <property type="match status" value="1"/>
</dbReference>
<name>A0A848DSJ3_9PSEU</name>
<feature type="domain" description="4Fe-4S Wbl-type" evidence="2">
    <location>
        <begin position="15"/>
        <end position="76"/>
    </location>
</feature>
<dbReference type="AlphaFoldDB" id="A0A848DSJ3"/>
<evidence type="ECO:0000259" key="2">
    <source>
        <dbReference type="Pfam" id="PF02467"/>
    </source>
</evidence>
<evidence type="ECO:0000313" key="3">
    <source>
        <dbReference type="EMBL" id="NMH95331.1"/>
    </source>
</evidence>
<sequence>MAPIMASNTAIRHGWMRAAHCVKRDRPALSGPRPRGADSPRLCRSCPVQPTCPGWALVIGVDNGALGGLEPGYRRGLRVQLQQRLGDRPMAGSRELADIVRTYSQPSFHTAGKRRPDHRAEPTR</sequence>
<gene>
    <name evidence="3" type="ORF">HF519_28020</name>
</gene>
<organism evidence="3 4">
    <name type="scientific">Pseudonocardia bannensis</name>
    <dbReference type="NCBI Taxonomy" id="630973"/>
    <lineage>
        <taxon>Bacteria</taxon>
        <taxon>Bacillati</taxon>
        <taxon>Actinomycetota</taxon>
        <taxon>Actinomycetes</taxon>
        <taxon>Pseudonocardiales</taxon>
        <taxon>Pseudonocardiaceae</taxon>
        <taxon>Pseudonocardia</taxon>
    </lineage>
</organism>
<protein>
    <recommendedName>
        <fullName evidence="2">4Fe-4S Wbl-type domain-containing protein</fullName>
    </recommendedName>
</protein>